<dbReference type="Gene3D" id="3.30.300.30">
    <property type="match status" value="1"/>
</dbReference>
<comment type="function">
    <text evidence="9">Catalyzes the activation of phenylacetic acid (PA) to phenylacetyl-CoA (PA-CoA).</text>
</comment>
<dbReference type="Gene3D" id="3.40.50.12780">
    <property type="entry name" value="N-terminal domain of ligase-like"/>
    <property type="match status" value="1"/>
</dbReference>
<evidence type="ECO:0000256" key="2">
    <source>
        <dbReference type="ARBA" id="ARBA00022598"/>
    </source>
</evidence>
<dbReference type="Proteomes" id="UP000315353">
    <property type="component" value="Unassembled WGS sequence"/>
</dbReference>
<organism evidence="12 13">
    <name type="scientific">Corynebacterium flavescens</name>
    <dbReference type="NCBI Taxonomy" id="28028"/>
    <lineage>
        <taxon>Bacteria</taxon>
        <taxon>Bacillati</taxon>
        <taxon>Actinomycetota</taxon>
        <taxon>Actinomycetes</taxon>
        <taxon>Mycobacteriales</taxon>
        <taxon>Corynebacteriaceae</taxon>
        <taxon>Corynebacterium</taxon>
    </lineage>
</organism>
<comment type="subunit">
    <text evidence="1">Monomer.</text>
</comment>
<feature type="domain" description="AMP-dependent ligase C-terminal" evidence="11">
    <location>
        <begin position="355"/>
        <end position="446"/>
    </location>
</feature>
<dbReference type="Pfam" id="PF00501">
    <property type="entry name" value="AMP-binding"/>
    <property type="match status" value="1"/>
</dbReference>
<name>A0AB73B7K6_CORFL</name>
<dbReference type="PANTHER" id="PTHR43439">
    <property type="entry name" value="PHENYLACETATE-COENZYME A LIGASE"/>
    <property type="match status" value="1"/>
</dbReference>
<comment type="caution">
    <text evidence="12">The sequence shown here is derived from an EMBL/GenBank/DDBJ whole genome shotgun (WGS) entry which is preliminary data.</text>
</comment>
<evidence type="ECO:0000259" key="11">
    <source>
        <dbReference type="Pfam" id="PF14535"/>
    </source>
</evidence>
<dbReference type="Pfam" id="PF14535">
    <property type="entry name" value="AMP-binding_C_2"/>
    <property type="match status" value="1"/>
</dbReference>
<evidence type="ECO:0000256" key="4">
    <source>
        <dbReference type="ARBA" id="ARBA00060591"/>
    </source>
</evidence>
<evidence type="ECO:0000256" key="9">
    <source>
        <dbReference type="PIRNR" id="PIRNR006444"/>
    </source>
</evidence>
<evidence type="ECO:0000313" key="12">
    <source>
        <dbReference type="EMBL" id="GEB97868.1"/>
    </source>
</evidence>
<evidence type="ECO:0000256" key="7">
    <source>
        <dbReference type="ARBA" id="ARBA00068695"/>
    </source>
</evidence>
<protein>
    <recommendedName>
        <fullName evidence="7 9">Phenylacetate-coenzyme A ligase</fullName>
        <ecNumber evidence="6 9">6.2.1.30</ecNumber>
    </recommendedName>
    <alternativeName>
        <fullName evidence="8 9">Phenylacetyl-CoA ligase</fullName>
    </alternativeName>
</protein>
<reference evidence="12 13" key="1">
    <citation type="submission" date="2019-06" db="EMBL/GenBank/DDBJ databases">
        <title>Whole genome shotgun sequence of Corynebacterium flavescens NBRC 14136.</title>
        <authorList>
            <person name="Hosoyama A."/>
            <person name="Uohara A."/>
            <person name="Ohji S."/>
            <person name="Ichikawa N."/>
        </authorList>
    </citation>
    <scope>NUCLEOTIDE SEQUENCE [LARGE SCALE GENOMIC DNA]</scope>
    <source>
        <strain evidence="12 13">NBRC 14136</strain>
    </source>
</reference>
<dbReference type="EC" id="6.2.1.30" evidence="6 9"/>
<keyword evidence="3 9" id="KW-0547">Nucleotide-binding</keyword>
<dbReference type="GO" id="GO:0000166">
    <property type="term" value="F:nucleotide binding"/>
    <property type="evidence" value="ECO:0007669"/>
    <property type="project" value="UniProtKB-KW"/>
</dbReference>
<dbReference type="InterPro" id="IPR045851">
    <property type="entry name" value="AMP-bd_C_sf"/>
</dbReference>
<dbReference type="InterPro" id="IPR011880">
    <property type="entry name" value="PA_CoA_ligase"/>
</dbReference>
<evidence type="ECO:0000256" key="1">
    <source>
        <dbReference type="ARBA" id="ARBA00011245"/>
    </source>
</evidence>
<keyword evidence="2 9" id="KW-0436">Ligase</keyword>
<feature type="domain" description="AMP-dependent synthetase/ligase" evidence="10">
    <location>
        <begin position="101"/>
        <end position="310"/>
    </location>
</feature>
<gene>
    <name evidence="12" type="ORF">CFL01nite_13630</name>
</gene>
<dbReference type="FunFam" id="3.40.50.12780:FF:000016">
    <property type="entry name" value="Phenylacetate-coenzyme A ligase"/>
    <property type="match status" value="1"/>
</dbReference>
<dbReference type="InterPro" id="IPR028154">
    <property type="entry name" value="AMP-dep_Lig_C"/>
</dbReference>
<dbReference type="GO" id="GO:0010124">
    <property type="term" value="P:phenylacetate catabolic process"/>
    <property type="evidence" value="ECO:0007669"/>
    <property type="project" value="UniProtKB-UniRule"/>
</dbReference>
<dbReference type="AlphaFoldDB" id="A0AB73B7K6"/>
<evidence type="ECO:0000313" key="13">
    <source>
        <dbReference type="Proteomes" id="UP000315353"/>
    </source>
</evidence>
<proteinExistence type="inferred from homology"/>
<evidence type="ECO:0000259" key="10">
    <source>
        <dbReference type="Pfam" id="PF00501"/>
    </source>
</evidence>
<evidence type="ECO:0000256" key="8">
    <source>
        <dbReference type="ARBA" id="ARBA00075111"/>
    </source>
</evidence>
<dbReference type="InterPro" id="IPR051414">
    <property type="entry name" value="Adenylate-forming_Reductase"/>
</dbReference>
<sequence>MDLTSPVPKGNTVTAVFDIFSDHHGPQMGIEYASRDEIIALQTQRAKNELRHAYYNVPHYKKAFDEVGVHPDDFRELADFANYPFTDKETLRTEYPFGMFAVDQRQVARIHASSGTTGRPTVVGYTQNDVKIWSELVARSLCAGGIRPSDKVQITFGYGLFTGGLGAHYGVEQLGATAIPTSGGQTERQIQIMQDFQPDAILGTPSYMLNLLDRMRKEGIDPRESSLRAGVFGAEPWSEGMRRELEAGFGITATDIYGLSEVMGPGVAQECVETKDGLTVWEDHFYPEIIDPQTLQPVPDGQFGELVISSLTKEAFPIIRYRTHDLTRILPGTARSMRRLDRITARNDDMIILRGVNCFPSQFEEIITEHPSLRPRYQCILSKRGRMDHLEIIVEHKPELSLAEIEDSTLWLRAQIKNRIGITVGVDVVESVDSGEGKAKRIIDKRGD</sequence>
<evidence type="ECO:0000256" key="3">
    <source>
        <dbReference type="ARBA" id="ARBA00022741"/>
    </source>
</evidence>
<comment type="pathway">
    <text evidence="4 9">Aromatic compound metabolism; phenylacetate degradation.</text>
</comment>
<dbReference type="InterPro" id="IPR042099">
    <property type="entry name" value="ANL_N_sf"/>
</dbReference>
<comment type="catalytic activity">
    <reaction evidence="9">
        <text>2-phenylacetate + ATP + CoA = phenylacetyl-CoA + AMP + diphosphate</text>
        <dbReference type="Rhea" id="RHEA:20956"/>
        <dbReference type="ChEBI" id="CHEBI:18401"/>
        <dbReference type="ChEBI" id="CHEBI:30616"/>
        <dbReference type="ChEBI" id="CHEBI:33019"/>
        <dbReference type="ChEBI" id="CHEBI:57287"/>
        <dbReference type="ChEBI" id="CHEBI:57390"/>
        <dbReference type="ChEBI" id="CHEBI:456215"/>
        <dbReference type="EC" id="6.2.1.30"/>
    </reaction>
</comment>
<dbReference type="GO" id="GO:0047475">
    <property type="term" value="F:phenylacetate-CoA ligase activity"/>
    <property type="evidence" value="ECO:0007669"/>
    <property type="project" value="UniProtKB-EC"/>
</dbReference>
<evidence type="ECO:0000256" key="6">
    <source>
        <dbReference type="ARBA" id="ARBA00066629"/>
    </source>
</evidence>
<evidence type="ECO:0000256" key="5">
    <source>
        <dbReference type="ARBA" id="ARBA00061566"/>
    </source>
</evidence>
<accession>A0AB73B7K6</accession>
<dbReference type="PANTHER" id="PTHR43439:SF1">
    <property type="entry name" value="PHENYLACETATE-COENZYME A LIGASE"/>
    <property type="match status" value="1"/>
</dbReference>
<dbReference type="CDD" id="cd05913">
    <property type="entry name" value="PaaK"/>
    <property type="match status" value="1"/>
</dbReference>
<dbReference type="InterPro" id="IPR000873">
    <property type="entry name" value="AMP-dep_synth/lig_dom"/>
</dbReference>
<dbReference type="PIRSF" id="PIRSF006444">
    <property type="entry name" value="PaaK"/>
    <property type="match status" value="1"/>
</dbReference>
<comment type="similarity">
    <text evidence="5 9">Belongs to the phenylacetyl-CoA ligase family.</text>
</comment>
<dbReference type="SUPFAM" id="SSF56801">
    <property type="entry name" value="Acetyl-CoA synthetase-like"/>
    <property type="match status" value="1"/>
</dbReference>
<dbReference type="EMBL" id="BJNB01000018">
    <property type="protein sequence ID" value="GEB97868.1"/>
    <property type="molecule type" value="Genomic_DNA"/>
</dbReference>